<evidence type="ECO:0000256" key="4">
    <source>
        <dbReference type="ARBA" id="ARBA00022777"/>
    </source>
</evidence>
<dbReference type="RefSeq" id="WP_193179075.1">
    <property type="nucleotide sequence ID" value="NZ_JACVXA010000004.1"/>
</dbReference>
<dbReference type="AlphaFoldDB" id="A0A8J7CTL1"/>
<keyword evidence="8" id="KW-1185">Reference proteome</keyword>
<feature type="domain" description="Carbohydrate kinase PfkB" evidence="6">
    <location>
        <begin position="1"/>
        <end position="302"/>
    </location>
</feature>
<keyword evidence="3" id="KW-0547">Nucleotide-binding</keyword>
<evidence type="ECO:0000256" key="5">
    <source>
        <dbReference type="ARBA" id="ARBA00022840"/>
    </source>
</evidence>
<dbReference type="PANTHER" id="PTHR43085:SF1">
    <property type="entry name" value="PSEUDOURIDINE KINASE-RELATED"/>
    <property type="match status" value="1"/>
</dbReference>
<proteinExistence type="inferred from homology"/>
<dbReference type="Proteomes" id="UP000609121">
    <property type="component" value="Unassembled WGS sequence"/>
</dbReference>
<dbReference type="InterPro" id="IPR011611">
    <property type="entry name" value="PfkB_dom"/>
</dbReference>
<evidence type="ECO:0000313" key="8">
    <source>
        <dbReference type="Proteomes" id="UP000609121"/>
    </source>
</evidence>
<evidence type="ECO:0000259" key="6">
    <source>
        <dbReference type="Pfam" id="PF00294"/>
    </source>
</evidence>
<dbReference type="GO" id="GO:0005524">
    <property type="term" value="F:ATP binding"/>
    <property type="evidence" value="ECO:0007669"/>
    <property type="project" value="UniProtKB-KW"/>
</dbReference>
<protein>
    <submittedName>
        <fullName evidence="7">Carbohydrate kinase</fullName>
    </submittedName>
</protein>
<organism evidence="7 8">
    <name type="scientific">Mangrovicoccus algicola</name>
    <dbReference type="NCBI Taxonomy" id="2771008"/>
    <lineage>
        <taxon>Bacteria</taxon>
        <taxon>Pseudomonadati</taxon>
        <taxon>Pseudomonadota</taxon>
        <taxon>Alphaproteobacteria</taxon>
        <taxon>Rhodobacterales</taxon>
        <taxon>Paracoccaceae</taxon>
        <taxon>Mangrovicoccus</taxon>
    </lineage>
</organism>
<dbReference type="PANTHER" id="PTHR43085">
    <property type="entry name" value="HEXOKINASE FAMILY MEMBER"/>
    <property type="match status" value="1"/>
</dbReference>
<keyword evidence="5" id="KW-0067">ATP-binding</keyword>
<dbReference type="Pfam" id="PF00294">
    <property type="entry name" value="PfkB"/>
    <property type="match status" value="1"/>
</dbReference>
<comment type="similarity">
    <text evidence="1">Belongs to the carbohydrate kinase PfkB family.</text>
</comment>
<comment type="caution">
    <text evidence="7">The sequence shown here is derived from an EMBL/GenBank/DDBJ whole genome shotgun (WGS) entry which is preliminary data.</text>
</comment>
<accession>A0A8J7CTL1</accession>
<dbReference type="EMBL" id="JACVXA010000004">
    <property type="protein sequence ID" value="MBE3636884.1"/>
    <property type="molecule type" value="Genomic_DNA"/>
</dbReference>
<keyword evidence="4 7" id="KW-0418">Kinase</keyword>
<dbReference type="GO" id="GO:0016301">
    <property type="term" value="F:kinase activity"/>
    <property type="evidence" value="ECO:0007669"/>
    <property type="project" value="UniProtKB-KW"/>
</dbReference>
<dbReference type="SUPFAM" id="SSF53613">
    <property type="entry name" value="Ribokinase-like"/>
    <property type="match status" value="1"/>
</dbReference>
<evidence type="ECO:0000313" key="7">
    <source>
        <dbReference type="EMBL" id="MBE3636884.1"/>
    </source>
</evidence>
<name>A0A8J7CTL1_9RHOB</name>
<dbReference type="Gene3D" id="3.40.1190.20">
    <property type="match status" value="1"/>
</dbReference>
<dbReference type="CDD" id="cd01167">
    <property type="entry name" value="bac_FRK"/>
    <property type="match status" value="1"/>
</dbReference>
<gene>
    <name evidence="7" type="ORF">ICN82_01540</name>
</gene>
<sequence length="317" mass="32405">MARIFVCGEAIMDFVPVPAAAGEAFLPLPGGSPMNTAKAAACAGAEAHFLGAISRDLFGERLLADMQAHGVQTGLTPRSDDPSTLAFVDMSTGEPRYAFYDRDSAAVNMAPTAAGIDPQPGDILAVGSISLIPEPGAGNILRFALAQARSQMLAFDPNVRANMITDRPAWEKRVEALFAAAAVVKISAEDLDYLRPGQAHADFAAERIAAGAGLVVVTGGAEGALGLTAAGRARVAAPRVTVADTVGAGDTFMGNLLAGIQEAGCRDRAALAALEGPALETLLARAAWAAAMNCTRTGCNPPRRAEVLAAIAAGRIG</sequence>
<dbReference type="InterPro" id="IPR029056">
    <property type="entry name" value="Ribokinase-like"/>
</dbReference>
<reference evidence="7" key="1">
    <citation type="submission" date="2020-09" db="EMBL/GenBank/DDBJ databases">
        <title>A novel bacterium of genus Mangrovicoccus, isolated from South China Sea.</title>
        <authorList>
            <person name="Huang H."/>
            <person name="Mo K."/>
            <person name="Hu Y."/>
        </authorList>
    </citation>
    <scope>NUCLEOTIDE SEQUENCE</scope>
    <source>
        <strain evidence="7">HB182678</strain>
    </source>
</reference>
<keyword evidence="2" id="KW-0808">Transferase</keyword>
<evidence type="ECO:0000256" key="2">
    <source>
        <dbReference type="ARBA" id="ARBA00022679"/>
    </source>
</evidence>
<evidence type="ECO:0000256" key="1">
    <source>
        <dbReference type="ARBA" id="ARBA00010688"/>
    </source>
</evidence>
<dbReference type="InterPro" id="IPR050306">
    <property type="entry name" value="PfkB_Carbo_kinase"/>
</dbReference>
<evidence type="ECO:0000256" key="3">
    <source>
        <dbReference type="ARBA" id="ARBA00022741"/>
    </source>
</evidence>